<dbReference type="SUPFAM" id="SSF54211">
    <property type="entry name" value="Ribosomal protein S5 domain 2-like"/>
    <property type="match status" value="1"/>
</dbReference>
<evidence type="ECO:0000313" key="5">
    <source>
        <dbReference type="EMBL" id="GAH81896.1"/>
    </source>
</evidence>
<dbReference type="AlphaFoldDB" id="X1IHK4"/>
<dbReference type="InterPro" id="IPR020568">
    <property type="entry name" value="Ribosomal_Su5_D2-typ_SF"/>
</dbReference>
<keyword evidence="3" id="KW-0342">GTP-binding</keyword>
<dbReference type="FunFam" id="3.30.70.240:FF:000001">
    <property type="entry name" value="Elongation factor G"/>
    <property type="match status" value="1"/>
</dbReference>
<dbReference type="InterPro" id="IPR035649">
    <property type="entry name" value="EFG_V"/>
</dbReference>
<dbReference type="Pfam" id="PF03764">
    <property type="entry name" value="EFG_IV"/>
    <property type="match status" value="1"/>
</dbReference>
<dbReference type="Gene3D" id="3.30.70.240">
    <property type="match status" value="1"/>
</dbReference>
<dbReference type="GO" id="GO:0006412">
    <property type="term" value="P:translation"/>
    <property type="evidence" value="ECO:0007669"/>
    <property type="project" value="UniProtKB-KW"/>
</dbReference>
<dbReference type="GO" id="GO:0032790">
    <property type="term" value="P:ribosome disassembly"/>
    <property type="evidence" value="ECO:0007669"/>
    <property type="project" value="TreeGrafter"/>
</dbReference>
<dbReference type="SUPFAM" id="SSF54980">
    <property type="entry name" value="EF-G C-terminal domain-like"/>
    <property type="match status" value="1"/>
</dbReference>
<dbReference type="PANTHER" id="PTHR43261:SF1">
    <property type="entry name" value="RIBOSOME-RELEASING FACTOR 2, MITOCHONDRIAL"/>
    <property type="match status" value="1"/>
</dbReference>
<evidence type="ECO:0000256" key="3">
    <source>
        <dbReference type="ARBA" id="ARBA00023134"/>
    </source>
</evidence>
<dbReference type="GO" id="GO:0005525">
    <property type="term" value="F:GTP binding"/>
    <property type="evidence" value="ECO:0007669"/>
    <property type="project" value="UniProtKB-KW"/>
</dbReference>
<keyword evidence="1" id="KW-0547">Nucleotide-binding</keyword>
<sequence length="131" mass="14261">GFPLINVKATLLDGGTHPTDSTELAFEAAASGAQRRALEEGGCKLYEPYMRLEIITPQDNFGDVISYINSCRGTIQEVIPRDSLRVLRAVGPLAELFGFATTLRSLTQGRGTYTIEPLEYRAAPPKALDFA</sequence>
<evidence type="ECO:0000259" key="4">
    <source>
        <dbReference type="SMART" id="SM00838"/>
    </source>
</evidence>
<name>X1IHK4_9ZZZZ</name>
<evidence type="ECO:0000256" key="1">
    <source>
        <dbReference type="ARBA" id="ARBA00022741"/>
    </source>
</evidence>
<dbReference type="Pfam" id="PF00679">
    <property type="entry name" value="EFG_C"/>
    <property type="match status" value="1"/>
</dbReference>
<comment type="caution">
    <text evidence="5">The sequence shown here is derived from an EMBL/GenBank/DDBJ whole genome shotgun (WGS) entry which is preliminary data.</text>
</comment>
<evidence type="ECO:0000256" key="2">
    <source>
        <dbReference type="ARBA" id="ARBA00022917"/>
    </source>
</evidence>
<feature type="domain" description="Elongation factor EFG" evidence="4">
    <location>
        <begin position="44"/>
        <end position="131"/>
    </location>
</feature>
<organism evidence="5">
    <name type="scientific">marine sediment metagenome</name>
    <dbReference type="NCBI Taxonomy" id="412755"/>
    <lineage>
        <taxon>unclassified sequences</taxon>
        <taxon>metagenomes</taxon>
        <taxon>ecological metagenomes</taxon>
    </lineage>
</organism>
<proteinExistence type="predicted"/>
<gene>
    <name evidence="5" type="ORF">S03H2_66576</name>
</gene>
<feature type="non-terminal residue" evidence="5">
    <location>
        <position position="1"/>
    </location>
</feature>
<dbReference type="Gene3D" id="3.30.230.10">
    <property type="match status" value="1"/>
</dbReference>
<dbReference type="CDD" id="cd03713">
    <property type="entry name" value="EFG_mtEFG_C"/>
    <property type="match status" value="1"/>
</dbReference>
<reference evidence="5" key="1">
    <citation type="journal article" date="2014" name="Front. Microbiol.">
        <title>High frequency of phylogenetically diverse reductive dehalogenase-homologous genes in deep subseafloor sedimentary metagenomes.</title>
        <authorList>
            <person name="Kawai M."/>
            <person name="Futagami T."/>
            <person name="Toyoda A."/>
            <person name="Takaki Y."/>
            <person name="Nishi S."/>
            <person name="Hori S."/>
            <person name="Arai W."/>
            <person name="Tsubouchi T."/>
            <person name="Morono Y."/>
            <person name="Uchiyama I."/>
            <person name="Ito T."/>
            <person name="Fujiyama A."/>
            <person name="Inagaki F."/>
            <person name="Takami H."/>
        </authorList>
    </citation>
    <scope>NUCLEOTIDE SEQUENCE</scope>
    <source>
        <strain evidence="5">Expedition CK06-06</strain>
    </source>
</reference>
<dbReference type="InterPro" id="IPR035647">
    <property type="entry name" value="EFG_III/V"/>
</dbReference>
<dbReference type="InterPro" id="IPR014721">
    <property type="entry name" value="Ribsml_uS5_D2-typ_fold_subgr"/>
</dbReference>
<dbReference type="InterPro" id="IPR000640">
    <property type="entry name" value="EFG_V-like"/>
</dbReference>
<protein>
    <recommendedName>
        <fullName evidence="4">Elongation factor EFG domain-containing protein</fullName>
    </recommendedName>
</protein>
<dbReference type="PANTHER" id="PTHR43261">
    <property type="entry name" value="TRANSLATION ELONGATION FACTOR G-RELATED"/>
    <property type="match status" value="1"/>
</dbReference>
<dbReference type="InterPro" id="IPR005517">
    <property type="entry name" value="Transl_elong_EFG/EF2_IV"/>
</dbReference>
<accession>X1IHK4</accession>
<keyword evidence="2" id="KW-0648">Protein biosynthesis</keyword>
<dbReference type="EMBL" id="BARU01043491">
    <property type="protein sequence ID" value="GAH81896.1"/>
    <property type="molecule type" value="Genomic_DNA"/>
</dbReference>
<dbReference type="SMART" id="SM00838">
    <property type="entry name" value="EFG_C"/>
    <property type="match status" value="1"/>
</dbReference>